<accession>A0A9E4ZGX0</accession>
<evidence type="ECO:0000313" key="1">
    <source>
        <dbReference type="EMBL" id="MCM1987690.1"/>
    </source>
</evidence>
<dbReference type="AlphaFoldDB" id="A0A9E4ZGX0"/>
<dbReference type="RefSeq" id="WP_250869033.1">
    <property type="nucleotide sequence ID" value="NZ_JAGSOI010000065.1"/>
</dbReference>
<evidence type="ECO:0000313" key="2">
    <source>
        <dbReference type="Proteomes" id="UP001056766"/>
    </source>
</evidence>
<reference evidence="1" key="1">
    <citation type="journal article" date="2021" name="mSystems">
        <title>Bacteria and Archaea Synergistically Convert Glycine Betaine to Biogenic Methane in the Formosa Cold Seep of the South China Sea.</title>
        <authorList>
            <person name="Li L."/>
            <person name="Zhang W."/>
            <person name="Zhang S."/>
            <person name="Song L."/>
            <person name="Sun Q."/>
            <person name="Zhang H."/>
            <person name="Xiang H."/>
            <person name="Dong X."/>
        </authorList>
    </citation>
    <scope>NUCLEOTIDE SEQUENCE</scope>
    <source>
        <strain evidence="1">LLY</strain>
    </source>
</reference>
<keyword evidence="2" id="KW-1185">Reference proteome</keyword>
<dbReference type="InterPro" id="IPR036390">
    <property type="entry name" value="WH_DNA-bd_sf"/>
</dbReference>
<organism evidence="1 2">
    <name type="scientific">Methanococcoides seepicolus</name>
    <dbReference type="NCBI Taxonomy" id="2828780"/>
    <lineage>
        <taxon>Archaea</taxon>
        <taxon>Methanobacteriati</taxon>
        <taxon>Methanobacteriota</taxon>
        <taxon>Stenosarchaea group</taxon>
        <taxon>Methanomicrobia</taxon>
        <taxon>Methanosarcinales</taxon>
        <taxon>Methanosarcinaceae</taxon>
        <taxon>Methanococcoides</taxon>
    </lineage>
</organism>
<reference evidence="1" key="2">
    <citation type="submission" date="2021-04" db="EMBL/GenBank/DDBJ databases">
        <authorList>
            <person name="Dong X."/>
        </authorList>
    </citation>
    <scope>NUCLEOTIDE SEQUENCE</scope>
    <source>
        <strain evidence="1">LLY</strain>
    </source>
</reference>
<dbReference type="EMBL" id="JAGSOI010000065">
    <property type="protein sequence ID" value="MCM1987690.1"/>
    <property type="molecule type" value="Genomic_DNA"/>
</dbReference>
<dbReference type="Proteomes" id="UP001056766">
    <property type="component" value="Unassembled WGS sequence"/>
</dbReference>
<sequence length="142" mass="17041">MSSLSSIELNWKMKMLNYPLDVEEIHYLKFLIFRELYEIYPKSMTYNEIAEIIEVEKSKVASMLKSYRYYGYVGRRKGREAKTNRLMYKYKLNILGIQTYMNLRALHNQGRELNLRKLQRGKPLQKIDSYIGETRPISELKD</sequence>
<comment type="caution">
    <text evidence="1">The sequence shown here is derived from an EMBL/GenBank/DDBJ whole genome shotgun (WGS) entry which is preliminary data.</text>
</comment>
<protein>
    <submittedName>
        <fullName evidence="1">Uncharacterized protein</fullName>
    </submittedName>
</protein>
<gene>
    <name evidence="1" type="ORF">KDK67_11980</name>
</gene>
<proteinExistence type="predicted"/>
<name>A0A9E4ZGX0_9EURY</name>
<dbReference type="SUPFAM" id="SSF46785">
    <property type="entry name" value="Winged helix' DNA-binding domain"/>
    <property type="match status" value="1"/>
</dbReference>